<accession>A0A212KF17</accession>
<reference evidence="2" key="1">
    <citation type="submission" date="2016-04" db="EMBL/GenBank/DDBJ databases">
        <authorList>
            <person name="Evans L.H."/>
            <person name="Alamgir A."/>
            <person name="Owens N."/>
            <person name="Weber N.D."/>
            <person name="Virtaneva K."/>
            <person name="Barbian K."/>
            <person name="Babar A."/>
            <person name="Rosenke K."/>
        </authorList>
    </citation>
    <scope>NUCLEOTIDE SEQUENCE</scope>
    <source>
        <strain evidence="2">86</strain>
    </source>
</reference>
<dbReference type="EMBL" id="FLUN01000001">
    <property type="protein sequence ID" value="SBW10208.1"/>
    <property type="molecule type" value="Genomic_DNA"/>
</dbReference>
<organism evidence="2">
    <name type="scientific">uncultured Eubacteriales bacterium</name>
    <dbReference type="NCBI Taxonomy" id="172733"/>
    <lineage>
        <taxon>Bacteria</taxon>
        <taxon>Bacillati</taxon>
        <taxon>Bacillota</taxon>
        <taxon>Clostridia</taxon>
        <taxon>Eubacteriales</taxon>
        <taxon>environmental samples</taxon>
    </lineage>
</organism>
<evidence type="ECO:0000313" key="2">
    <source>
        <dbReference type="EMBL" id="SBW10208.1"/>
    </source>
</evidence>
<sequence>MADYRCRPRQAAAADQARPMEEAQPMKRYISPCAPNESAAGSCESLSLARQNQILLEQLVELSSNQCQLLVDLLGAVNALTAALLTTRAQV</sequence>
<dbReference type="AlphaFoldDB" id="A0A212KF17"/>
<name>A0A212KF17_9FIRM</name>
<proteinExistence type="predicted"/>
<feature type="region of interest" description="Disordered" evidence="1">
    <location>
        <begin position="1"/>
        <end position="22"/>
    </location>
</feature>
<protein>
    <submittedName>
        <fullName evidence="2">Uncharacterized protein</fullName>
    </submittedName>
</protein>
<evidence type="ECO:0000256" key="1">
    <source>
        <dbReference type="SAM" id="MobiDB-lite"/>
    </source>
</evidence>
<gene>
    <name evidence="2" type="ORF">KL86CLO1_12872</name>
</gene>